<feature type="transmembrane region" description="Helical" evidence="1">
    <location>
        <begin position="128"/>
        <end position="148"/>
    </location>
</feature>
<keyword evidence="3" id="KW-1185">Reference proteome</keyword>
<dbReference type="eggNOG" id="ENOG5031SE8">
    <property type="taxonomic scope" value="Bacteria"/>
</dbReference>
<evidence type="ECO:0000313" key="3">
    <source>
        <dbReference type="Proteomes" id="UP000001549"/>
    </source>
</evidence>
<dbReference type="Proteomes" id="UP000001549">
    <property type="component" value="Chromosome"/>
</dbReference>
<dbReference type="RefSeq" id="WP_013872172.1">
    <property type="nucleotide sequence ID" value="NC_015656.1"/>
</dbReference>
<keyword evidence="1" id="KW-0812">Transmembrane</keyword>
<proteinExistence type="predicted"/>
<reference evidence="2 3" key="1">
    <citation type="submission" date="2011-05" db="EMBL/GenBank/DDBJ databases">
        <title>Complete sequence of chromosome of Frankia symbiont of Datisca glomerata.</title>
        <authorList>
            <consortium name="US DOE Joint Genome Institute"/>
            <person name="Lucas S."/>
            <person name="Han J."/>
            <person name="Lapidus A."/>
            <person name="Cheng J.-F."/>
            <person name="Goodwin L."/>
            <person name="Pitluck S."/>
            <person name="Peters L."/>
            <person name="Mikhailova N."/>
            <person name="Chertkov O."/>
            <person name="Teshima H."/>
            <person name="Han C."/>
            <person name="Tapia R."/>
            <person name="Land M."/>
            <person name="Hauser L."/>
            <person name="Kyrpides N."/>
            <person name="Ivanova N."/>
            <person name="Pagani I."/>
            <person name="Berry A."/>
            <person name="Pawlowski K."/>
            <person name="Persson T."/>
            <person name="Vanden Heuvel B."/>
            <person name="Benson D."/>
            <person name="Woyke T."/>
        </authorList>
    </citation>
    <scope>NUCLEOTIDE SEQUENCE [LARGE SCALE GENOMIC DNA]</scope>
    <source>
        <strain evidence="3">4085684</strain>
    </source>
</reference>
<organism evidence="2 3">
    <name type="scientific">Candidatus Protofrankia datiscae</name>
    <dbReference type="NCBI Taxonomy" id="2716812"/>
    <lineage>
        <taxon>Bacteria</taxon>
        <taxon>Bacillati</taxon>
        <taxon>Actinomycetota</taxon>
        <taxon>Actinomycetes</taxon>
        <taxon>Frankiales</taxon>
        <taxon>Frankiaceae</taxon>
        <taxon>Protofrankia</taxon>
    </lineage>
</organism>
<evidence type="ECO:0000256" key="1">
    <source>
        <dbReference type="SAM" id="Phobius"/>
    </source>
</evidence>
<feature type="transmembrane region" description="Helical" evidence="1">
    <location>
        <begin position="99"/>
        <end position="122"/>
    </location>
</feature>
<name>F8AV97_9ACTN</name>
<gene>
    <name evidence="2" type="ordered locus">FsymDg_0664</name>
</gene>
<dbReference type="EMBL" id="CP002801">
    <property type="protein sequence ID" value="AEH08189.1"/>
    <property type="molecule type" value="Genomic_DNA"/>
</dbReference>
<dbReference type="AlphaFoldDB" id="F8AV97"/>
<dbReference type="KEGG" id="fsy:FsymDg_0664"/>
<evidence type="ECO:0000313" key="2">
    <source>
        <dbReference type="EMBL" id="AEH08189.1"/>
    </source>
</evidence>
<accession>F8AV97</accession>
<keyword evidence="1" id="KW-1133">Transmembrane helix</keyword>
<feature type="transmembrane region" description="Helical" evidence="1">
    <location>
        <begin position="38"/>
        <end position="58"/>
    </location>
</feature>
<protein>
    <submittedName>
        <fullName evidence="2">Uncharacterized protein</fullName>
    </submittedName>
</protein>
<sequence length="217" mass="23098">MLGRRAMTTCGRLSATQESLPFPWCQGGVVTVVIDEMFIRAALGIAGGAFVLLFGVTAADDHADSGEAGLLGIVALVFLVLAGAPLACAAMLPRRLSCIRFVIAIVIVEPIAVLNGLVNFVSARSIGLFQPLGLFPVIRGALVIRPFARQEAKVRRQEKSLLSQYPPHGNYCMTPLTGHDVGGSAGNQRCGLAGVRLASMPHRRQRAGWPVAEREDQ</sequence>
<dbReference type="HOGENOM" id="CLU_1270758_0_0_11"/>
<keyword evidence="1" id="KW-0472">Membrane</keyword>
<feature type="transmembrane region" description="Helical" evidence="1">
    <location>
        <begin position="70"/>
        <end position="92"/>
    </location>
</feature>